<organism evidence="2 3">
    <name type="scientific">Amycolatopsis arida</name>
    <dbReference type="NCBI Taxonomy" id="587909"/>
    <lineage>
        <taxon>Bacteria</taxon>
        <taxon>Bacillati</taxon>
        <taxon>Actinomycetota</taxon>
        <taxon>Actinomycetes</taxon>
        <taxon>Pseudonocardiales</taxon>
        <taxon>Pseudonocardiaceae</taxon>
        <taxon>Amycolatopsis</taxon>
    </lineage>
</organism>
<protein>
    <submittedName>
        <fullName evidence="2">Uncharacterized protein</fullName>
    </submittedName>
</protein>
<dbReference type="EMBL" id="FOWW01000003">
    <property type="protein sequence ID" value="SFP78955.1"/>
    <property type="molecule type" value="Genomic_DNA"/>
</dbReference>
<dbReference type="STRING" id="587909.SAMN05421810_103421"/>
<evidence type="ECO:0000256" key="1">
    <source>
        <dbReference type="SAM" id="MobiDB-lite"/>
    </source>
</evidence>
<feature type="region of interest" description="Disordered" evidence="1">
    <location>
        <begin position="70"/>
        <end position="92"/>
    </location>
</feature>
<gene>
    <name evidence="2" type="ORF">SAMN05421810_103421</name>
</gene>
<dbReference type="AlphaFoldDB" id="A0A1I5T7E9"/>
<dbReference type="Proteomes" id="UP000198727">
    <property type="component" value="Unassembled WGS sequence"/>
</dbReference>
<evidence type="ECO:0000313" key="3">
    <source>
        <dbReference type="Proteomes" id="UP000198727"/>
    </source>
</evidence>
<evidence type="ECO:0000313" key="2">
    <source>
        <dbReference type="EMBL" id="SFP78955.1"/>
    </source>
</evidence>
<name>A0A1I5T7E9_9PSEU</name>
<sequence length="92" mass="9567">MSDAHGGSDYLWFLSGFAAGMDGGDPGGGDDTVEVPDAYARGLAVGRNGHETHQTVARYLDLTATNPGLGKPIPFEQDGRGSFRGTLDLGDL</sequence>
<accession>A0A1I5T7E9</accession>
<proteinExistence type="predicted"/>
<keyword evidence="3" id="KW-1185">Reference proteome</keyword>
<dbReference type="RefSeq" id="WP_092530049.1">
    <property type="nucleotide sequence ID" value="NZ_FOWW01000003.1"/>
</dbReference>
<reference evidence="3" key="1">
    <citation type="submission" date="2016-10" db="EMBL/GenBank/DDBJ databases">
        <authorList>
            <person name="Varghese N."/>
            <person name="Submissions S."/>
        </authorList>
    </citation>
    <scope>NUCLEOTIDE SEQUENCE [LARGE SCALE GENOMIC DNA]</scope>
    <source>
        <strain evidence="3">CGMCC 4.5579</strain>
    </source>
</reference>